<name>A0A5C6MLA3_9TELE</name>
<evidence type="ECO:0000313" key="3">
    <source>
        <dbReference type="Proteomes" id="UP000324091"/>
    </source>
</evidence>
<feature type="region of interest" description="Disordered" evidence="1">
    <location>
        <begin position="1"/>
        <end position="108"/>
    </location>
</feature>
<protein>
    <submittedName>
        <fullName evidence="2">Uncharacterized protein</fullName>
    </submittedName>
</protein>
<evidence type="ECO:0000256" key="1">
    <source>
        <dbReference type="SAM" id="MobiDB-lite"/>
    </source>
</evidence>
<organism evidence="2 3">
    <name type="scientific">Takifugu flavidus</name>
    <name type="common">sansaifugu</name>
    <dbReference type="NCBI Taxonomy" id="433684"/>
    <lineage>
        <taxon>Eukaryota</taxon>
        <taxon>Metazoa</taxon>
        <taxon>Chordata</taxon>
        <taxon>Craniata</taxon>
        <taxon>Vertebrata</taxon>
        <taxon>Euteleostomi</taxon>
        <taxon>Actinopterygii</taxon>
        <taxon>Neopterygii</taxon>
        <taxon>Teleostei</taxon>
        <taxon>Neoteleostei</taxon>
        <taxon>Acanthomorphata</taxon>
        <taxon>Eupercaria</taxon>
        <taxon>Tetraodontiformes</taxon>
        <taxon>Tetradontoidea</taxon>
        <taxon>Tetraodontidae</taxon>
        <taxon>Takifugu</taxon>
    </lineage>
</organism>
<dbReference type="AlphaFoldDB" id="A0A5C6MLA3"/>
<feature type="compositionally biased region" description="Basic and acidic residues" evidence="1">
    <location>
        <begin position="34"/>
        <end position="48"/>
    </location>
</feature>
<keyword evidence="3" id="KW-1185">Reference proteome</keyword>
<gene>
    <name evidence="2" type="ORF">D4764_09G0004740</name>
</gene>
<accession>A0A5C6MLA3</accession>
<dbReference type="EMBL" id="RHFK02000022">
    <property type="protein sequence ID" value="TWW55425.1"/>
    <property type="molecule type" value="Genomic_DNA"/>
</dbReference>
<feature type="compositionally biased region" description="Basic and acidic residues" evidence="1">
    <location>
        <begin position="1"/>
        <end position="10"/>
    </location>
</feature>
<sequence length="224" mass="26462">MATFTERRGENTANANEAALQPSVSLRREGKRRKQEEEEKTGRKERGENRKKRRKQEERGENRKKRKRRKQEERGENRKKEEKTGRRKEEKTGRRRRERGENRKKEERRRNRITFSWQMAHQDPLAPKTRPDLLLHLKMLSSSRRPRAAHLKEKPELEGGGGANDHLCGRWRMPAVPGLTSYPVSSSNFLFPLINNQISEDSRQIAQHLGSNEKTPNFCQYEDL</sequence>
<reference evidence="2 3" key="1">
    <citation type="submission" date="2019-04" db="EMBL/GenBank/DDBJ databases">
        <title>Chromosome genome assembly for Takifugu flavidus.</title>
        <authorList>
            <person name="Xiao S."/>
        </authorList>
    </citation>
    <scope>NUCLEOTIDE SEQUENCE [LARGE SCALE GENOMIC DNA]</scope>
    <source>
        <strain evidence="2">HTHZ2018</strain>
        <tissue evidence="2">Muscle</tissue>
    </source>
</reference>
<comment type="caution">
    <text evidence="2">The sequence shown here is derived from an EMBL/GenBank/DDBJ whole genome shotgun (WGS) entry which is preliminary data.</text>
</comment>
<dbReference type="Proteomes" id="UP000324091">
    <property type="component" value="Chromosome 9"/>
</dbReference>
<proteinExistence type="predicted"/>
<feature type="compositionally biased region" description="Basic and acidic residues" evidence="1">
    <location>
        <begin position="70"/>
        <end position="108"/>
    </location>
</feature>
<evidence type="ECO:0000313" key="2">
    <source>
        <dbReference type="EMBL" id="TWW55425.1"/>
    </source>
</evidence>